<evidence type="ECO:0000313" key="4">
    <source>
        <dbReference type="EMBL" id="MDQ0167020.1"/>
    </source>
</evidence>
<dbReference type="Proteomes" id="UP001235840">
    <property type="component" value="Unassembled WGS sequence"/>
</dbReference>
<dbReference type="PROSITE" id="PS51272">
    <property type="entry name" value="SLH"/>
    <property type="match status" value="1"/>
</dbReference>
<dbReference type="PANTHER" id="PTHR11575">
    <property type="entry name" value="5'-NUCLEOTIDASE-RELATED"/>
    <property type="match status" value="1"/>
</dbReference>
<dbReference type="PRINTS" id="PR01607">
    <property type="entry name" value="APYRASEFAMLY"/>
</dbReference>
<proteinExistence type="inferred from homology"/>
<comment type="caution">
    <text evidence="4">The sequence shown here is derived from an EMBL/GenBank/DDBJ whole genome shotgun (WGS) entry which is preliminary data.</text>
</comment>
<dbReference type="Gene3D" id="3.90.780.10">
    <property type="entry name" value="5'-Nucleotidase, C-terminal domain"/>
    <property type="match status" value="1"/>
</dbReference>
<keyword evidence="5" id="KW-1185">Reference proteome</keyword>
<dbReference type="InterPro" id="IPR008334">
    <property type="entry name" value="5'-Nucleotdase_C"/>
</dbReference>
<name>A0ABT9W194_9BACI</name>
<evidence type="ECO:0000256" key="1">
    <source>
        <dbReference type="ARBA" id="ARBA00022729"/>
    </source>
</evidence>
<comment type="similarity">
    <text evidence="2">Belongs to the 5'-nucleotidase family.</text>
</comment>
<dbReference type="InterPro" id="IPR004843">
    <property type="entry name" value="Calcineurin-like_PHP"/>
</dbReference>
<dbReference type="SUPFAM" id="SSF56300">
    <property type="entry name" value="Metallo-dependent phosphatases"/>
    <property type="match status" value="1"/>
</dbReference>
<gene>
    <name evidence="4" type="ORF">J2S11_002937</name>
</gene>
<dbReference type="CDD" id="cd00845">
    <property type="entry name" value="MPP_UshA_N_like"/>
    <property type="match status" value="1"/>
</dbReference>
<dbReference type="PANTHER" id="PTHR11575:SF24">
    <property type="entry name" value="5'-NUCLEOTIDASE"/>
    <property type="match status" value="1"/>
</dbReference>
<evidence type="ECO:0000313" key="5">
    <source>
        <dbReference type="Proteomes" id="UP001235840"/>
    </source>
</evidence>
<keyword evidence="2" id="KW-0547">Nucleotide-binding</keyword>
<accession>A0ABT9W194</accession>
<dbReference type="InterPro" id="IPR006179">
    <property type="entry name" value="5_nucleotidase/apyrase"/>
</dbReference>
<dbReference type="Pfam" id="PF00395">
    <property type="entry name" value="SLH"/>
    <property type="match status" value="1"/>
</dbReference>
<evidence type="ECO:0000256" key="2">
    <source>
        <dbReference type="RuleBase" id="RU362119"/>
    </source>
</evidence>
<protein>
    <submittedName>
        <fullName evidence="4">2',3'-cyclic-nucleotide 2'-phosphodiesterase (5'-nucleotidase family)</fullName>
    </submittedName>
</protein>
<evidence type="ECO:0000259" key="3">
    <source>
        <dbReference type="PROSITE" id="PS51272"/>
    </source>
</evidence>
<dbReference type="Pfam" id="PF00149">
    <property type="entry name" value="Metallophos"/>
    <property type="match status" value="1"/>
</dbReference>
<keyword evidence="2" id="KW-0378">Hydrolase</keyword>
<feature type="signal peptide" evidence="2">
    <location>
        <begin position="1"/>
        <end position="27"/>
    </location>
</feature>
<organism evidence="4 5">
    <name type="scientific">Caldalkalibacillus horti</name>
    <dbReference type="NCBI Taxonomy" id="77523"/>
    <lineage>
        <taxon>Bacteria</taxon>
        <taxon>Bacillati</taxon>
        <taxon>Bacillota</taxon>
        <taxon>Bacilli</taxon>
        <taxon>Bacillales</taxon>
        <taxon>Bacillaceae</taxon>
        <taxon>Caldalkalibacillus</taxon>
    </lineage>
</organism>
<feature type="domain" description="SLH" evidence="3">
    <location>
        <begin position="26"/>
        <end position="89"/>
    </location>
</feature>
<dbReference type="InterPro" id="IPR029052">
    <property type="entry name" value="Metallo-depent_PP-like"/>
</dbReference>
<dbReference type="RefSeq" id="WP_307395697.1">
    <property type="nucleotide sequence ID" value="NZ_BAAADK010000030.1"/>
</dbReference>
<dbReference type="Pfam" id="PF02872">
    <property type="entry name" value="5_nucleotid_C"/>
    <property type="match status" value="1"/>
</dbReference>
<feature type="chain" id="PRO_5045013887" evidence="2">
    <location>
        <begin position="28"/>
        <end position="690"/>
    </location>
</feature>
<dbReference type="EMBL" id="JAUSTY010000012">
    <property type="protein sequence ID" value="MDQ0167020.1"/>
    <property type="molecule type" value="Genomic_DNA"/>
</dbReference>
<reference evidence="4 5" key="1">
    <citation type="submission" date="2023-07" db="EMBL/GenBank/DDBJ databases">
        <title>Genomic Encyclopedia of Type Strains, Phase IV (KMG-IV): sequencing the most valuable type-strain genomes for metagenomic binning, comparative biology and taxonomic classification.</title>
        <authorList>
            <person name="Goeker M."/>
        </authorList>
    </citation>
    <scope>NUCLEOTIDE SEQUENCE [LARGE SCALE GENOMIC DNA]</scope>
    <source>
        <strain evidence="4 5">DSM 12751</strain>
    </source>
</reference>
<dbReference type="InterPro" id="IPR001119">
    <property type="entry name" value="SLH_dom"/>
</dbReference>
<sequence>MKKYFVSMTICLLLVVTLFAPLTSTQAELGLSDIQQSTHKAQIEELYHLGIIQGTPEGDFQPTRPLTKAEAATMLVRGFNLSPIHPIEKKEETMSKTTTYADPLGVIDDSFSIPSADDIEGHWALSSIEGLLKVRADQVNDQKYQPTSTISKKAWIEMLGKIIFGADQAIDYTKEMVEAGLASSQLAESSESITREEAVASLHRILTNPEFKIITIFATSDIHAHLEPYVPNGAESEIGGLAKMSQVINEARQTQPHTLLVDGGDAPYNTNIGNLTEGASTIDVMNAMQYDAMVLGNHDFDFPFEVLERNAGHATFPFLSANTLYQKEQPDFLASSVIKEVAGLRIGIVGVTDDKSHYYTHPKNVEGITFEEQFEAAQKAVDEIREETDLMIGLSHLHGNNQVLPTKVEGLDIVLGGGQDIVDFPKKIGSSWLISPGKHAETLNQINVQVLNGEMIGMNFAHIFMTYNLEEDPEVATIIERYSNQIGEKMKAVVGTTLINLDGERQTVRLKESNLGNLVADSLRDLTGADIALQNGGSIRASIGVGEMTLEDIYSVLPFDNTVVMVEATGQTIWDALEHGVSTYPAAAGGFLQVSGLEYTFDAAQEPGSRIIEVTINGTPIDKEKTYKVAANDFLTGGGDMFDMLKDETTEILKTKHYLRDALTEYLEQNPTVNPQLEGRIHVLNPQEQE</sequence>
<dbReference type="SUPFAM" id="SSF55816">
    <property type="entry name" value="5'-nucleotidase (syn. UDP-sugar hydrolase), C-terminal domain"/>
    <property type="match status" value="1"/>
</dbReference>
<dbReference type="InterPro" id="IPR036907">
    <property type="entry name" value="5'-Nucleotdase_C_sf"/>
</dbReference>
<keyword evidence="1 2" id="KW-0732">Signal</keyword>
<dbReference type="Gene3D" id="3.60.21.10">
    <property type="match status" value="1"/>
</dbReference>